<organism evidence="1 2">
    <name type="scientific">Eumeta variegata</name>
    <name type="common">Bagworm moth</name>
    <name type="synonym">Eumeta japonica</name>
    <dbReference type="NCBI Taxonomy" id="151549"/>
    <lineage>
        <taxon>Eukaryota</taxon>
        <taxon>Metazoa</taxon>
        <taxon>Ecdysozoa</taxon>
        <taxon>Arthropoda</taxon>
        <taxon>Hexapoda</taxon>
        <taxon>Insecta</taxon>
        <taxon>Pterygota</taxon>
        <taxon>Neoptera</taxon>
        <taxon>Endopterygota</taxon>
        <taxon>Lepidoptera</taxon>
        <taxon>Glossata</taxon>
        <taxon>Ditrysia</taxon>
        <taxon>Tineoidea</taxon>
        <taxon>Psychidae</taxon>
        <taxon>Oiketicinae</taxon>
        <taxon>Eumeta</taxon>
    </lineage>
</organism>
<accession>A0A4C1YB89</accession>
<evidence type="ECO:0000313" key="2">
    <source>
        <dbReference type="Proteomes" id="UP000299102"/>
    </source>
</evidence>
<comment type="caution">
    <text evidence="1">The sequence shown here is derived from an EMBL/GenBank/DDBJ whole genome shotgun (WGS) entry which is preliminary data.</text>
</comment>
<evidence type="ECO:0000313" key="1">
    <source>
        <dbReference type="EMBL" id="GBP73581.1"/>
    </source>
</evidence>
<proteinExistence type="predicted"/>
<sequence length="112" mass="12234">MLAEKALVSQIAQHFRLTVTRRAILCKANARSDLSNRRILIRMNTSFISGGWLSPRPSAGIASHFAGNGRGYQQSFFPSTAPTALVFTGTGGYSMGPPYILYLHACLPLDLY</sequence>
<name>A0A4C1YB89_EUMVA</name>
<protein>
    <submittedName>
        <fullName evidence="1">Uncharacterized protein</fullName>
    </submittedName>
</protein>
<keyword evidence="2" id="KW-1185">Reference proteome</keyword>
<gene>
    <name evidence="1" type="ORF">EVAR_59795_1</name>
</gene>
<dbReference type="Proteomes" id="UP000299102">
    <property type="component" value="Unassembled WGS sequence"/>
</dbReference>
<reference evidence="1 2" key="1">
    <citation type="journal article" date="2019" name="Commun. Biol.">
        <title>The bagworm genome reveals a unique fibroin gene that provides high tensile strength.</title>
        <authorList>
            <person name="Kono N."/>
            <person name="Nakamura H."/>
            <person name="Ohtoshi R."/>
            <person name="Tomita M."/>
            <person name="Numata K."/>
            <person name="Arakawa K."/>
        </authorList>
    </citation>
    <scope>NUCLEOTIDE SEQUENCE [LARGE SCALE GENOMIC DNA]</scope>
</reference>
<dbReference type="EMBL" id="BGZK01001179">
    <property type="protein sequence ID" value="GBP73581.1"/>
    <property type="molecule type" value="Genomic_DNA"/>
</dbReference>
<dbReference type="AlphaFoldDB" id="A0A4C1YB89"/>